<dbReference type="Gene3D" id="3.40.50.970">
    <property type="match status" value="1"/>
</dbReference>
<keyword evidence="1" id="KW-0560">Oxidoreductase</keyword>
<keyword evidence="4" id="KW-1185">Reference proteome</keyword>
<dbReference type="GO" id="GO:0045333">
    <property type="term" value="P:cellular respiration"/>
    <property type="evidence" value="ECO:0007669"/>
    <property type="project" value="UniProtKB-ARBA"/>
</dbReference>
<dbReference type="OrthoDB" id="9775140at2"/>
<dbReference type="PANTHER" id="PTHR48084:SF4">
    <property type="entry name" value="2-OXOGLUTARATE OXIDOREDUCTASE SUBUNIT KORB"/>
    <property type="match status" value="1"/>
</dbReference>
<evidence type="ECO:0000259" key="2">
    <source>
        <dbReference type="Pfam" id="PF02775"/>
    </source>
</evidence>
<evidence type="ECO:0000313" key="3">
    <source>
        <dbReference type="EMBL" id="QBI19923.1"/>
    </source>
</evidence>
<dbReference type="InterPro" id="IPR011766">
    <property type="entry name" value="TPP_enzyme_TPP-bd"/>
</dbReference>
<evidence type="ECO:0000256" key="1">
    <source>
        <dbReference type="ARBA" id="ARBA00023002"/>
    </source>
</evidence>
<dbReference type="PANTHER" id="PTHR48084">
    <property type="entry name" value="2-OXOGLUTARATE OXIDOREDUCTASE SUBUNIT KORB-RELATED"/>
    <property type="match status" value="1"/>
</dbReference>
<dbReference type="InterPro" id="IPR029061">
    <property type="entry name" value="THDP-binding"/>
</dbReference>
<gene>
    <name evidence="3" type="ORF">ER308_10365</name>
</gene>
<dbReference type="GO" id="GO:0016625">
    <property type="term" value="F:oxidoreductase activity, acting on the aldehyde or oxo group of donors, iron-sulfur protein as acceptor"/>
    <property type="evidence" value="ECO:0007669"/>
    <property type="project" value="UniProtKB-ARBA"/>
</dbReference>
<reference evidence="3 4" key="1">
    <citation type="submission" date="2019-01" db="EMBL/GenBank/DDBJ databases">
        <title>Egibacter rhizosphaerae EGI 80759T.</title>
        <authorList>
            <person name="Chen D.-D."/>
            <person name="Tian Y."/>
            <person name="Jiao J.-Y."/>
            <person name="Zhang X.-T."/>
            <person name="Zhang Y.-G."/>
            <person name="Zhang Y."/>
            <person name="Xiao M."/>
            <person name="Shu W.-S."/>
            <person name="Li W.-J."/>
        </authorList>
    </citation>
    <scope>NUCLEOTIDE SEQUENCE [LARGE SCALE GENOMIC DNA]</scope>
    <source>
        <strain evidence="3 4">EGI 80759</strain>
    </source>
</reference>
<accession>A0A411YFA2</accession>
<dbReference type="RefSeq" id="WP_131154920.1">
    <property type="nucleotide sequence ID" value="NZ_CP036402.1"/>
</dbReference>
<dbReference type="InterPro" id="IPR051457">
    <property type="entry name" value="2-oxoacid:Fd_oxidoreductase"/>
</dbReference>
<dbReference type="GO" id="GO:0030976">
    <property type="term" value="F:thiamine pyrophosphate binding"/>
    <property type="evidence" value="ECO:0007669"/>
    <property type="project" value="InterPro"/>
</dbReference>
<dbReference type="KEGG" id="erz:ER308_10365"/>
<evidence type="ECO:0000313" key="4">
    <source>
        <dbReference type="Proteomes" id="UP000291469"/>
    </source>
</evidence>
<dbReference type="EMBL" id="CP036402">
    <property type="protein sequence ID" value="QBI19923.1"/>
    <property type="molecule type" value="Genomic_DNA"/>
</dbReference>
<organism evidence="3 4">
    <name type="scientific">Egibacter rhizosphaerae</name>
    <dbReference type="NCBI Taxonomy" id="1670831"/>
    <lineage>
        <taxon>Bacteria</taxon>
        <taxon>Bacillati</taxon>
        <taxon>Actinomycetota</taxon>
        <taxon>Nitriliruptoria</taxon>
        <taxon>Egibacterales</taxon>
        <taxon>Egibacteraceae</taxon>
        <taxon>Egibacter</taxon>
    </lineage>
</organism>
<dbReference type="GO" id="GO:0000287">
    <property type="term" value="F:magnesium ion binding"/>
    <property type="evidence" value="ECO:0007669"/>
    <property type="project" value="UniProtKB-ARBA"/>
</dbReference>
<proteinExistence type="predicted"/>
<feature type="domain" description="Thiamine pyrophosphate enzyme TPP-binding" evidence="2">
    <location>
        <begin position="51"/>
        <end position="198"/>
    </location>
</feature>
<protein>
    <submittedName>
        <fullName evidence="3">2-oxoacid:ferredoxin oxidoreductase subunit beta</fullName>
    </submittedName>
</protein>
<dbReference type="SUPFAM" id="SSF52518">
    <property type="entry name" value="Thiamin diphosphate-binding fold (THDP-binding)"/>
    <property type="match status" value="1"/>
</dbReference>
<sequence>MATQQLPLTYRPAAPIWCAGCGHFAVQGAIESALARLDLPPHEVVILAGIGCSGTVQNNVGTYGYHALHGRVLPAATGVALSNPSLTVIGAGGDGDGYAIGLGHLAHAFRRDVSLLYIVMNNETYGLTKGQHSPTHDPPVAYESHTEASLDAVALGLSVGATGFIARGYSGWYEQLERLTVEALTYTREQRGFAFLEVISPCITYRDAYPEWEHALVDLEAEADYDPRDRAGAFARSVRLREDGQLPAGLIYRDGREAGTPRPSPAHARTDLAVMHDRYVELAAAYTLDVDAEPVR</sequence>
<name>A0A411YFA2_9ACTN</name>
<dbReference type="Pfam" id="PF02775">
    <property type="entry name" value="TPP_enzyme_C"/>
    <property type="match status" value="1"/>
</dbReference>
<dbReference type="AlphaFoldDB" id="A0A411YFA2"/>
<dbReference type="Proteomes" id="UP000291469">
    <property type="component" value="Chromosome"/>
</dbReference>